<comment type="subcellular location">
    <subcellularLocation>
        <location evidence="2">Cell membrane</location>
        <topology evidence="2">Single-pass type II membrane protein</topology>
    </subcellularLocation>
    <subcellularLocation>
        <location evidence="8">Membrane</location>
        <topology evidence="8">Single-pass type II membrane protein</topology>
    </subcellularLocation>
</comment>
<dbReference type="Gene3D" id="2.10.109.10">
    <property type="entry name" value="Umud Fragment, subunit A"/>
    <property type="match status" value="1"/>
</dbReference>
<dbReference type="PANTHER" id="PTHR43390:SF8">
    <property type="entry name" value="SIGNAL PEPTIDASE I"/>
    <property type="match status" value="1"/>
</dbReference>
<dbReference type="GO" id="GO:0009003">
    <property type="term" value="F:signal peptidase activity"/>
    <property type="evidence" value="ECO:0007669"/>
    <property type="project" value="UniProtKB-EC"/>
</dbReference>
<evidence type="ECO:0000256" key="3">
    <source>
        <dbReference type="ARBA" id="ARBA00013208"/>
    </source>
</evidence>
<evidence type="ECO:0000256" key="8">
    <source>
        <dbReference type="RuleBase" id="RU362042"/>
    </source>
</evidence>
<accession>A0A7X0W5R0</accession>
<evidence type="ECO:0000313" key="11">
    <source>
        <dbReference type="Proteomes" id="UP000522007"/>
    </source>
</evidence>
<feature type="active site" evidence="6">
    <location>
        <position position="77"/>
    </location>
</feature>
<dbReference type="SUPFAM" id="SSF51306">
    <property type="entry name" value="LexA/Signal peptidase"/>
    <property type="match status" value="1"/>
</dbReference>
<feature type="domain" description="Peptidase S26" evidence="9">
    <location>
        <begin position="10"/>
        <end position="171"/>
    </location>
</feature>
<comment type="catalytic activity">
    <reaction evidence="1 7">
        <text>Cleavage of hydrophobic, N-terminal signal or leader sequences from secreted and periplasmic proteins.</text>
        <dbReference type="EC" id="3.4.21.89"/>
    </reaction>
</comment>
<feature type="transmembrane region" description="Helical" evidence="7">
    <location>
        <begin position="12"/>
        <end position="36"/>
    </location>
</feature>
<evidence type="ECO:0000256" key="1">
    <source>
        <dbReference type="ARBA" id="ARBA00000677"/>
    </source>
</evidence>
<dbReference type="PROSITE" id="PS00501">
    <property type="entry name" value="SPASE_I_1"/>
    <property type="match status" value="1"/>
</dbReference>
<dbReference type="PROSITE" id="PS00761">
    <property type="entry name" value="SPASE_I_3"/>
    <property type="match status" value="1"/>
</dbReference>
<dbReference type="GO" id="GO:0005886">
    <property type="term" value="C:plasma membrane"/>
    <property type="evidence" value="ECO:0007669"/>
    <property type="project" value="UniProtKB-SubCell"/>
</dbReference>
<protein>
    <recommendedName>
        <fullName evidence="3 7">Signal peptidase I</fullName>
        <ecNumber evidence="3 7">3.4.21.89</ecNumber>
    </recommendedName>
</protein>
<feature type="active site" evidence="6">
    <location>
        <position position="40"/>
    </location>
</feature>
<name>A0A7X0W5R0_LISWE</name>
<sequence>MKEKNLKRLWSWIWAAVLAVLIAVIIRFYLFVPILVDGISMMPTLHNDDRVIINRFGHVDRFDVIVFREKDGKEYIKRVIGLPGDTVEYKADQLYINGKKYDEPYLDTYKKKLTDGYLTDDYSSKDQLNGGKIPENTYFVLGDNRRASKDSRIIGPIPLSKVLGTTPICYWPIKDAKLID</sequence>
<dbReference type="Proteomes" id="UP000522007">
    <property type="component" value="Unassembled WGS sequence"/>
</dbReference>
<dbReference type="InterPro" id="IPR019533">
    <property type="entry name" value="Peptidase_S26"/>
</dbReference>
<dbReference type="Pfam" id="PF10502">
    <property type="entry name" value="Peptidase_S26"/>
    <property type="match status" value="1"/>
</dbReference>
<evidence type="ECO:0000259" key="9">
    <source>
        <dbReference type="Pfam" id="PF10502"/>
    </source>
</evidence>
<evidence type="ECO:0000256" key="7">
    <source>
        <dbReference type="RuleBase" id="RU003993"/>
    </source>
</evidence>
<evidence type="ECO:0000313" key="10">
    <source>
        <dbReference type="EMBL" id="MBC1323322.1"/>
    </source>
</evidence>
<dbReference type="AlphaFoldDB" id="A0A7X0W5R0"/>
<dbReference type="InterPro" id="IPR019756">
    <property type="entry name" value="Pept_S26A_signal_pept_1_Ser-AS"/>
</dbReference>
<proteinExistence type="inferred from homology"/>
<gene>
    <name evidence="10" type="primary">sipZ</name>
    <name evidence="10" type="ORF">HB853_10210</name>
</gene>
<dbReference type="PRINTS" id="PR00727">
    <property type="entry name" value="LEADERPTASE"/>
</dbReference>
<dbReference type="InterPro" id="IPR000223">
    <property type="entry name" value="Pept_S26A_signal_pept_1"/>
</dbReference>
<keyword evidence="7" id="KW-0812">Transmembrane</keyword>
<dbReference type="PANTHER" id="PTHR43390">
    <property type="entry name" value="SIGNAL PEPTIDASE I"/>
    <property type="match status" value="1"/>
</dbReference>
<evidence type="ECO:0000256" key="5">
    <source>
        <dbReference type="ARBA" id="ARBA00022801"/>
    </source>
</evidence>
<keyword evidence="5 7" id="KW-0378">Hydrolase</keyword>
<comment type="caution">
    <text evidence="10">The sequence shown here is derived from an EMBL/GenBank/DDBJ whole genome shotgun (WGS) entry which is preliminary data.</text>
</comment>
<reference evidence="10 11" key="1">
    <citation type="submission" date="2020-03" db="EMBL/GenBank/DDBJ databases">
        <title>Soil Listeria distribution.</title>
        <authorList>
            <person name="Liao J."/>
            <person name="Wiedmann M."/>
        </authorList>
    </citation>
    <scope>NUCLEOTIDE SEQUENCE [LARGE SCALE GENOMIC DNA]</scope>
    <source>
        <strain evidence="10 11">FSL L7-1829</strain>
    </source>
</reference>
<dbReference type="GO" id="GO:0004252">
    <property type="term" value="F:serine-type endopeptidase activity"/>
    <property type="evidence" value="ECO:0007669"/>
    <property type="project" value="InterPro"/>
</dbReference>
<dbReference type="InterPro" id="IPR036286">
    <property type="entry name" value="LexA/Signal_pep-like_sf"/>
</dbReference>
<dbReference type="InterPro" id="IPR019757">
    <property type="entry name" value="Pept_S26A_signal_pept_1_Lys-AS"/>
</dbReference>
<evidence type="ECO:0000256" key="2">
    <source>
        <dbReference type="ARBA" id="ARBA00004401"/>
    </source>
</evidence>
<keyword evidence="7" id="KW-0472">Membrane</keyword>
<evidence type="ECO:0000256" key="4">
    <source>
        <dbReference type="ARBA" id="ARBA00022670"/>
    </source>
</evidence>
<keyword evidence="7" id="KW-1133">Transmembrane helix</keyword>
<dbReference type="EMBL" id="JAAROP010000011">
    <property type="protein sequence ID" value="MBC1323322.1"/>
    <property type="molecule type" value="Genomic_DNA"/>
</dbReference>
<dbReference type="GO" id="GO:0006465">
    <property type="term" value="P:signal peptide processing"/>
    <property type="evidence" value="ECO:0007669"/>
    <property type="project" value="InterPro"/>
</dbReference>
<keyword evidence="4 7" id="KW-0645">Protease</keyword>
<evidence type="ECO:0000256" key="6">
    <source>
        <dbReference type="PIRSR" id="PIRSR600223-1"/>
    </source>
</evidence>
<dbReference type="CDD" id="cd06530">
    <property type="entry name" value="S26_SPase_I"/>
    <property type="match status" value="1"/>
</dbReference>
<dbReference type="PROSITE" id="PS00760">
    <property type="entry name" value="SPASE_I_2"/>
    <property type="match status" value="1"/>
</dbReference>
<comment type="similarity">
    <text evidence="8">Belongs to the peptidase S26 family.</text>
</comment>
<dbReference type="EC" id="3.4.21.89" evidence="3 7"/>
<organism evidence="10 11">
    <name type="scientific">Listeria welshimeri</name>
    <dbReference type="NCBI Taxonomy" id="1643"/>
    <lineage>
        <taxon>Bacteria</taxon>
        <taxon>Bacillati</taxon>
        <taxon>Bacillota</taxon>
        <taxon>Bacilli</taxon>
        <taxon>Bacillales</taxon>
        <taxon>Listeriaceae</taxon>
        <taxon>Listeria</taxon>
    </lineage>
</organism>
<dbReference type="InterPro" id="IPR019758">
    <property type="entry name" value="Pept_S26A_signal_pept_1_CS"/>
</dbReference>
<dbReference type="NCBIfam" id="TIGR02227">
    <property type="entry name" value="sigpep_I_bact"/>
    <property type="match status" value="1"/>
</dbReference>